<evidence type="ECO:0000313" key="1">
    <source>
        <dbReference type="EMBL" id="OAY28601.1"/>
    </source>
</evidence>
<organism evidence="1">
    <name type="scientific">Manihot esculenta</name>
    <name type="common">Cassava</name>
    <name type="synonym">Jatropha manihot</name>
    <dbReference type="NCBI Taxonomy" id="3983"/>
    <lineage>
        <taxon>Eukaryota</taxon>
        <taxon>Viridiplantae</taxon>
        <taxon>Streptophyta</taxon>
        <taxon>Embryophyta</taxon>
        <taxon>Tracheophyta</taxon>
        <taxon>Spermatophyta</taxon>
        <taxon>Magnoliopsida</taxon>
        <taxon>eudicotyledons</taxon>
        <taxon>Gunneridae</taxon>
        <taxon>Pentapetalae</taxon>
        <taxon>rosids</taxon>
        <taxon>fabids</taxon>
        <taxon>Malpighiales</taxon>
        <taxon>Euphorbiaceae</taxon>
        <taxon>Crotonoideae</taxon>
        <taxon>Manihoteae</taxon>
        <taxon>Manihot</taxon>
    </lineage>
</organism>
<reference evidence="1" key="1">
    <citation type="submission" date="2016-02" db="EMBL/GenBank/DDBJ databases">
        <title>WGS assembly of Manihot esculenta.</title>
        <authorList>
            <person name="Bredeson J.V."/>
            <person name="Prochnik S.E."/>
            <person name="Lyons J.B."/>
            <person name="Schmutz J."/>
            <person name="Grimwood J."/>
            <person name="Vrebalov J."/>
            <person name="Bart R.S."/>
            <person name="Amuge T."/>
            <person name="Ferguson M.E."/>
            <person name="Green R."/>
            <person name="Putnam N."/>
            <person name="Stites J."/>
            <person name="Rounsley S."/>
            <person name="Rokhsar D.S."/>
        </authorList>
    </citation>
    <scope>NUCLEOTIDE SEQUENCE [LARGE SCALE GENOMIC DNA]</scope>
    <source>
        <tissue evidence="1">Leaf</tissue>
    </source>
</reference>
<dbReference type="EMBL" id="CM004401">
    <property type="protein sequence ID" value="OAY28601.1"/>
    <property type="molecule type" value="Genomic_DNA"/>
</dbReference>
<accession>A0A2C9UDU7</accession>
<protein>
    <submittedName>
        <fullName evidence="1">Uncharacterized protein</fullName>
    </submittedName>
</protein>
<dbReference type="AlphaFoldDB" id="A0A2C9UDU7"/>
<name>A0A2C9UDU7_MANES</name>
<proteinExistence type="predicted"/>
<sequence>MVTKSEMSYAPKVNKFTKIVISCTKFKVKSGKKITITNN</sequence>
<gene>
    <name evidence="1" type="ORF">MANES_15G080200</name>
</gene>